<feature type="domain" description="Protein kinase" evidence="2">
    <location>
        <begin position="1299"/>
        <end position="1644"/>
    </location>
</feature>
<dbReference type="SUPFAM" id="SSF56112">
    <property type="entry name" value="Protein kinase-like (PK-like)"/>
    <property type="match status" value="1"/>
</dbReference>
<evidence type="ECO:0000259" key="2">
    <source>
        <dbReference type="PROSITE" id="PS50011"/>
    </source>
</evidence>
<dbReference type="PANTHER" id="PTHR44167:SF30">
    <property type="entry name" value="PHOSPHORYLASE KINASE"/>
    <property type="match status" value="1"/>
</dbReference>
<name>A0ABD3FVK5_9STRA</name>
<dbReference type="InterPro" id="IPR000719">
    <property type="entry name" value="Prot_kinase_dom"/>
</dbReference>
<dbReference type="Proteomes" id="UP001632037">
    <property type="component" value="Unassembled WGS sequence"/>
</dbReference>
<feature type="region of interest" description="Disordered" evidence="1">
    <location>
        <begin position="1115"/>
        <end position="1142"/>
    </location>
</feature>
<evidence type="ECO:0000313" key="3">
    <source>
        <dbReference type="EMBL" id="KAL3670259.1"/>
    </source>
</evidence>
<dbReference type="Gene3D" id="3.30.200.20">
    <property type="entry name" value="Phosphorylase Kinase, domain 1"/>
    <property type="match status" value="1"/>
</dbReference>
<gene>
    <name evidence="3" type="ORF">V7S43_004572</name>
</gene>
<dbReference type="PROSITE" id="PS50011">
    <property type="entry name" value="PROTEIN_KINASE_DOM"/>
    <property type="match status" value="1"/>
</dbReference>
<keyword evidence="4" id="KW-1185">Reference proteome</keyword>
<dbReference type="Gene3D" id="1.10.510.10">
    <property type="entry name" value="Transferase(Phosphotransferase) domain 1"/>
    <property type="match status" value="1"/>
</dbReference>
<feature type="region of interest" description="Disordered" evidence="1">
    <location>
        <begin position="1"/>
        <end position="24"/>
    </location>
</feature>
<feature type="compositionally biased region" description="Polar residues" evidence="1">
    <location>
        <begin position="1133"/>
        <end position="1142"/>
    </location>
</feature>
<protein>
    <recommendedName>
        <fullName evidence="2">Protein kinase domain-containing protein</fullName>
    </recommendedName>
</protein>
<evidence type="ECO:0000313" key="4">
    <source>
        <dbReference type="Proteomes" id="UP001632037"/>
    </source>
</evidence>
<organism evidence="3 4">
    <name type="scientific">Phytophthora oleae</name>
    <dbReference type="NCBI Taxonomy" id="2107226"/>
    <lineage>
        <taxon>Eukaryota</taxon>
        <taxon>Sar</taxon>
        <taxon>Stramenopiles</taxon>
        <taxon>Oomycota</taxon>
        <taxon>Peronosporomycetes</taxon>
        <taxon>Peronosporales</taxon>
        <taxon>Peronosporaceae</taxon>
        <taxon>Phytophthora</taxon>
    </lineage>
</organism>
<dbReference type="InterPro" id="IPR008271">
    <property type="entry name" value="Ser/Thr_kinase_AS"/>
</dbReference>
<dbReference type="PROSITE" id="PS00108">
    <property type="entry name" value="PROTEIN_KINASE_ST"/>
    <property type="match status" value="1"/>
</dbReference>
<dbReference type="EMBL" id="JBIMZQ010000007">
    <property type="protein sequence ID" value="KAL3670259.1"/>
    <property type="molecule type" value="Genomic_DNA"/>
</dbReference>
<feature type="compositionally biased region" description="Basic and acidic residues" evidence="1">
    <location>
        <begin position="1122"/>
        <end position="1132"/>
    </location>
</feature>
<sequence>MSVAPRAAPAMTERSRLMSRRGSHRDEEEIVVGAVVVMLSDKTETQSASAYRFPSGDSGQDDAKLISSPITQKEPSFMAVLAPNCDGAMASLQSQPPGTFLLVKEEDSAIAVYIKFRQAVRALTLVKGKDVKRNDDTIQLVKVRKKDVEQMPVHNMRLHSEAYFLVEHCWRRFLPQVQAIVFELCCEPHLDEETKLEDWTFSMIPPLAYSVGLMLEACGFYIFTAADVVIQVRQVEFDFNKFAINVADGTHKPSALLLATSFSAKRTFEPDFTFAAIRDNFLRPDLVMLKETSVNTIPSQQISLQNCIDLSSNDRELAVLNATDAACGLITPHEPLPDPFLSVLHEMHVYFVNSSIRDGSTPSSKPTQWSAPKMKIAGRIIPILLELLIASAAFSEPSNSVNQVEAYVVNAENTKRLALAQFARAMRFDILFMTARSDDAVLCRLTHQLCQLLGARIRMPAELVDIIRDLVALFPVFLRLFLRNQGITILWRNLHHNDVDKDVSSGSEPKKSSSRSFLAFTPSTIDVNTLPGKRERRQSLFGLTRKPQAKTRKSLSLGMALTSTPFLNSKVLAYFRLSPLSVQVYFGIHLREGYFAFSNVWTEDPVLAKIAFCSCLGRKFTEPVSTFGNSGTKAITLCARKRLSSSPRLITYELLLQLSLRFLYVKTPLVYGDRDVALLLRLEDIHHNLFTEITSIIRRRTEVQDFNTREALSCELQVAITCVSTLYRLERKRRQETSAVGDKKYLGFIHSFRTKIRDLNEKLKLDTSSDDDGGTEGGDVFLNALAEVFKWIPKAFLNEWIVLCLRDLFRLVNELSRLAKQPATSLFKQQQYVRHGYELCKVFAVILKRTSDPDLQTMLVRVLGMDCPAFISLLRFLLSPHSLALNGGRDAVGIQVHVLNFLGAFVNLDVSLPVQTDWESKNRNPSEEGGLNEDAEVIEQLKGELLIRLLGPRMTVEDEEQNDQTLWDFMLELMFPAFTTNNVASFNAASTMLGMALSFRSPSVPPILLTNISRGHFQMEEAFFLLQQALYTAQDVNSPIDYEHCVASHWRRIEQYCDRMIENEGQEEHAMVYRMVELNFRCLIVLASRRSQFPAIQDAFLHNHVLSAVLQRLQPRGSAPNSDKKRFQREKSGSLSSDEVSNVIPSLPPLKLRRPSSDTPDVLNISKLSLSSPHLSPQHDEVDLGQNFILLEPGLHSLAVVLVVTYIIVDPNLEIDEAICPRISVPGGECKPNELLWNLQQHLSVVQIDQRHFETLTMEMKALQGFVSTARLSAVRLLLRLLCPGRFDCRIYSTEPDSRHTWEYVAKGAFSTVYRQRSALPGRESVAVKVVEHQRRAGELCPLNGLYNEISILSKLKGELAATQLVDFGNHQTEKSFEIVMEYCPCLLTEWRATINRSDEVPFRSYLVMILRAFEEACYCLTRIHEADVCHFDIKSDNILVRSSASELSCRLLENEEDSERDTHRTDFKGWLCFADFGESKVVDINRVPVRTFTFSSFSSGTASPVDVQQRAERFMSLTRTRGTEAIKSPEVLKIKGSETVEVKVTLASDTWSLGCLLYELVTQELLFQNDDWAGLYAHLVVTQDQQVLRSDHKQKVFAALNPTSSDEEAVVTSLLELCSNILVREPARRPKLETIVAQVRKLINDVYELPVTASDESFITSLYQSKEEVPTEVQSAPVFQPPTSVNSCRKHEATQGVIVPVRLFWNFFFAAEVTRSQNSQTVTSCFGSGSGPAHKDILSMDAFEAKYEAAFVHFVYVTWYEPEELISTKSPQGCIQELHEEEHRTCFQFNSRIKSNGETLFQELVQYATQYFPVIQRRLRDEAGCVVFVALGGNAEDTKALQEVLTCMLFFFLRAALDIPVFDIISYFARDCAQFFEYPKPEFLQLFQTYSIAHVEDTATSSMVQCRCGASVLTVESAVLTEALDTQHCTCTQSEETNTRPKECSCFHPFRDKFDLEDDVYPIDNMFVHDNAEEQIVLPLETRIKRGDPIRWVFIDLVSVGRATFRLSSSGSSTILTGDSDRRTSRFKLHRLSKFSGESSTPLEAARNATEPQELLEMLLQGLHSRGKVSSDEAPSDSWEMFECELCRLPICALSEDALKVAVPVLHPHKD</sequence>
<dbReference type="PANTHER" id="PTHR44167">
    <property type="entry name" value="OVARIAN-SPECIFIC SERINE/THREONINE-PROTEIN KINASE LOK-RELATED"/>
    <property type="match status" value="1"/>
</dbReference>
<comment type="caution">
    <text evidence="3">The sequence shown here is derived from an EMBL/GenBank/DDBJ whole genome shotgun (WGS) entry which is preliminary data.</text>
</comment>
<dbReference type="Pfam" id="PF00069">
    <property type="entry name" value="Pkinase"/>
    <property type="match status" value="1"/>
</dbReference>
<evidence type="ECO:0000256" key="1">
    <source>
        <dbReference type="SAM" id="MobiDB-lite"/>
    </source>
</evidence>
<dbReference type="SMART" id="SM00220">
    <property type="entry name" value="S_TKc"/>
    <property type="match status" value="1"/>
</dbReference>
<proteinExistence type="predicted"/>
<accession>A0ABD3FVK5</accession>
<reference evidence="3 4" key="1">
    <citation type="submission" date="2024-09" db="EMBL/GenBank/DDBJ databases">
        <title>Genome sequencing and assembly of Phytophthora oleae, isolate VK10A, causative agent of rot of olive drupes.</title>
        <authorList>
            <person name="Conti Taguali S."/>
            <person name="Riolo M."/>
            <person name="La Spada F."/>
            <person name="Cacciola S.O."/>
            <person name="Dionisio G."/>
        </authorList>
    </citation>
    <scope>NUCLEOTIDE SEQUENCE [LARGE SCALE GENOMIC DNA]</scope>
    <source>
        <strain evidence="3 4">VK10A</strain>
    </source>
</reference>
<dbReference type="InterPro" id="IPR011009">
    <property type="entry name" value="Kinase-like_dom_sf"/>
</dbReference>